<reference evidence="1" key="1">
    <citation type="submission" date="2014-07" db="EMBL/GenBank/DDBJ databases">
        <authorList>
            <person name="Hornung V.Bastian."/>
        </authorList>
    </citation>
    <scope>NUCLEOTIDE SEQUENCE</scope>
    <source>
        <strain evidence="1">PCE-S</strain>
    </source>
</reference>
<proteinExistence type="predicted"/>
<organism evidence="1">
    <name type="scientific">Desulfitobacterium hafniense</name>
    <name type="common">Desulfitobacterium frappieri</name>
    <dbReference type="NCBI Taxonomy" id="49338"/>
    <lineage>
        <taxon>Bacteria</taxon>
        <taxon>Bacillati</taxon>
        <taxon>Bacillota</taxon>
        <taxon>Clostridia</taxon>
        <taxon>Eubacteriales</taxon>
        <taxon>Desulfitobacteriaceae</taxon>
        <taxon>Desulfitobacterium</taxon>
    </lineage>
</organism>
<dbReference type="AlphaFoldDB" id="A0A098AZH4"/>
<dbReference type="PATRIC" id="fig|49338.4.peg.1752"/>
<sequence length="160" mass="18459">MAYRYCPKCGQINHQKLSRACTTEGCRADTIEVTKNLQALALKFAKSDYNIYNAIETHTTYTNKNHKYTSVRIVVEFAEPYNIDRVFPNLPDNWEAHGSFSVRHGIVIERIVELSCVFEYARLGFKTTLKSAIQYEIDKMIDWLDNAGHIACLRLSGFWL</sequence>
<gene>
    <name evidence="1" type="ORF">DPCES_1630</name>
</gene>
<dbReference type="EMBL" id="LK996017">
    <property type="protein sequence ID" value="CDX01517.1"/>
    <property type="molecule type" value="Genomic_DNA"/>
</dbReference>
<accession>A0A098AZH4</accession>
<name>A0A098AZH4_DESHA</name>
<evidence type="ECO:0000313" key="1">
    <source>
        <dbReference type="EMBL" id="CDX01517.1"/>
    </source>
</evidence>
<protein>
    <submittedName>
        <fullName evidence="1">Uncharacterized protein</fullName>
    </submittedName>
</protein>